<dbReference type="EMBL" id="CP001600">
    <property type="protein sequence ID" value="ACR67875.1"/>
    <property type="molecule type" value="Genomic_DNA"/>
</dbReference>
<organism evidence="1 2">
    <name type="scientific">Edwardsiella ictaluri (strain 93-146)</name>
    <dbReference type="NCBI Taxonomy" id="634503"/>
    <lineage>
        <taxon>Bacteria</taxon>
        <taxon>Pseudomonadati</taxon>
        <taxon>Pseudomonadota</taxon>
        <taxon>Gammaproteobacteria</taxon>
        <taxon>Enterobacterales</taxon>
        <taxon>Hafniaceae</taxon>
        <taxon>Edwardsiella</taxon>
    </lineage>
</organism>
<accession>C5B7J8</accession>
<protein>
    <submittedName>
        <fullName evidence="1">Uncharacterized protein</fullName>
    </submittedName>
</protein>
<reference evidence="2" key="1">
    <citation type="submission" date="2009-03" db="EMBL/GenBank/DDBJ databases">
        <title>Complete genome sequence of Edwardsiella ictaluri 93-146.</title>
        <authorList>
            <person name="Williams M.L."/>
            <person name="Gillaspy A.F."/>
            <person name="Dyer D.W."/>
            <person name="Thune R.L."/>
            <person name="Waldbieser G.C."/>
            <person name="Schuster S.C."/>
            <person name="Gipson J."/>
            <person name="Zaitshik J."/>
            <person name="Landry C."/>
            <person name="Lawrence M.L."/>
        </authorList>
    </citation>
    <scope>NUCLEOTIDE SEQUENCE [LARGE SCALE GENOMIC DNA]</scope>
    <source>
        <strain evidence="2">93-146</strain>
    </source>
</reference>
<dbReference type="AlphaFoldDB" id="C5B7J8"/>
<dbReference type="Proteomes" id="UP000001485">
    <property type="component" value="Chromosome"/>
</dbReference>
<name>C5B7J8_EDWI9</name>
<evidence type="ECO:0000313" key="2">
    <source>
        <dbReference type="Proteomes" id="UP000001485"/>
    </source>
</evidence>
<gene>
    <name evidence="1" type="ordered locus">NT01EI_0652</name>
</gene>
<evidence type="ECO:0000313" key="1">
    <source>
        <dbReference type="EMBL" id="ACR67875.1"/>
    </source>
</evidence>
<reference evidence="1 2" key="2">
    <citation type="journal article" date="2012" name="J. Bacteriol.">
        <title>Genome Sequence of Edwardsiella ictaluri 93-146, a Strain Associated with a Natural Channel Catfish Outbreak of Enteric Septicemia of Catfish.</title>
        <authorList>
            <person name="Williams M.L."/>
            <person name="Gillaspy A.F."/>
            <person name="Dyer D.W."/>
            <person name="Thune R.L."/>
            <person name="Waldbieser G.C."/>
            <person name="Schuster S.C."/>
            <person name="Gipson J."/>
            <person name="Zaitshik J."/>
            <person name="Landry C."/>
            <person name="Banes M.M."/>
            <person name="Lawrence M.L."/>
        </authorList>
    </citation>
    <scope>NUCLEOTIDE SEQUENCE [LARGE SCALE GENOMIC DNA]</scope>
    <source>
        <strain evidence="1 2">93-146</strain>
    </source>
</reference>
<proteinExistence type="predicted"/>
<dbReference type="KEGG" id="eic:NT01EI_0652"/>
<sequence length="38" mass="4313">MPLELACARNGYFYGLTLREDLPGHFFTMLTLSSFSGR</sequence>
<dbReference type="HOGENOM" id="CLU_3327309_0_0_6"/>